<keyword evidence="6" id="KW-0966">Cell projection</keyword>
<dbReference type="Gene3D" id="2.30.30.760">
    <property type="match status" value="1"/>
</dbReference>
<dbReference type="GO" id="GO:0044780">
    <property type="term" value="P:bacterial-type flagellum assembly"/>
    <property type="evidence" value="ECO:0007669"/>
    <property type="project" value="InterPro"/>
</dbReference>
<dbReference type="EMBL" id="SUNH01000001">
    <property type="protein sequence ID" value="TJZ87936.1"/>
    <property type="molecule type" value="Genomic_DNA"/>
</dbReference>
<dbReference type="PANTHER" id="PTHR36307:SF1">
    <property type="entry name" value="FLAGELLA BASAL BODY P-RING FORMATION PROTEIN FLGA"/>
    <property type="match status" value="1"/>
</dbReference>
<dbReference type="AlphaFoldDB" id="A0A4U0R0E0"/>
<accession>A0A4U0R0E0</accession>
<proteinExistence type="inferred from homology"/>
<dbReference type="PANTHER" id="PTHR36307">
    <property type="entry name" value="FLAGELLA BASAL BODY P-RING FORMATION PROTEIN FLGA"/>
    <property type="match status" value="1"/>
</dbReference>
<keyword evidence="6" id="KW-0282">Flagellum</keyword>
<keyword evidence="6" id="KW-0969">Cilium</keyword>
<reference evidence="6 7" key="1">
    <citation type="submission" date="2019-04" db="EMBL/GenBank/DDBJ databases">
        <authorList>
            <person name="Li J."/>
        </authorList>
    </citation>
    <scope>NUCLEOTIDE SEQUENCE [LARGE SCALE GENOMIC DNA]</scope>
    <source>
        <strain evidence="6 7">CCTCC AB2016182</strain>
    </source>
</reference>
<dbReference type="GO" id="GO:0042597">
    <property type="term" value="C:periplasmic space"/>
    <property type="evidence" value="ECO:0007669"/>
    <property type="project" value="UniProtKB-SubCell"/>
</dbReference>
<evidence type="ECO:0000313" key="6">
    <source>
        <dbReference type="EMBL" id="TJZ87936.1"/>
    </source>
</evidence>
<dbReference type="InterPro" id="IPR039246">
    <property type="entry name" value="Flagellar_FlgA"/>
</dbReference>
<evidence type="ECO:0000259" key="5">
    <source>
        <dbReference type="SMART" id="SM00858"/>
    </source>
</evidence>
<keyword evidence="2 4" id="KW-0732">Signal</keyword>
<dbReference type="Gene3D" id="3.90.1210.10">
    <property type="entry name" value="Antifreeze-like/N-acetylneuraminic acid synthase C-terminal domain"/>
    <property type="match status" value="1"/>
</dbReference>
<evidence type="ECO:0000256" key="2">
    <source>
        <dbReference type="ARBA" id="ARBA00022729"/>
    </source>
</evidence>
<dbReference type="InterPro" id="IPR017585">
    <property type="entry name" value="SAF_FlgA"/>
</dbReference>
<keyword evidence="4" id="KW-1005">Bacterial flagellum biogenesis</keyword>
<dbReference type="NCBIfam" id="TIGR03170">
    <property type="entry name" value="flgA_cterm"/>
    <property type="match status" value="1"/>
</dbReference>
<evidence type="ECO:0000256" key="1">
    <source>
        <dbReference type="ARBA" id="ARBA00004418"/>
    </source>
</evidence>
<dbReference type="Proteomes" id="UP000306223">
    <property type="component" value="Unassembled WGS sequence"/>
</dbReference>
<feature type="chain" id="PRO_5021042013" description="Flagella basal body P-ring formation protein FlgA" evidence="4">
    <location>
        <begin position="18"/>
        <end position="137"/>
    </location>
</feature>
<evidence type="ECO:0000256" key="3">
    <source>
        <dbReference type="ARBA" id="ARBA00022764"/>
    </source>
</evidence>
<name>A0A4U0R0E0_9RHOB</name>
<feature type="domain" description="SAF" evidence="5">
    <location>
        <begin position="17"/>
        <end position="74"/>
    </location>
</feature>
<dbReference type="RefSeq" id="WP_136854782.1">
    <property type="nucleotide sequence ID" value="NZ_CALEYR010000046.1"/>
</dbReference>
<dbReference type="CDD" id="cd11614">
    <property type="entry name" value="SAF_CpaB_FlgA_like"/>
    <property type="match status" value="1"/>
</dbReference>
<comment type="function">
    <text evidence="4">Involved in the assembly process of the P-ring formation. It may associate with FlgF on the rod constituting a structure essential for the P-ring assembly or may act as a modulator protein for the P-ring assembly.</text>
</comment>
<gene>
    <name evidence="6" type="primary">flgA</name>
    <name evidence="6" type="ORF">FA740_00330</name>
</gene>
<organism evidence="6 7">
    <name type="scientific">Paracoccus hibiscisoli</name>
    <dbReference type="NCBI Taxonomy" id="2023261"/>
    <lineage>
        <taxon>Bacteria</taxon>
        <taxon>Pseudomonadati</taxon>
        <taxon>Pseudomonadota</taxon>
        <taxon>Alphaproteobacteria</taxon>
        <taxon>Rhodobacterales</taxon>
        <taxon>Paracoccaceae</taxon>
        <taxon>Paracoccus</taxon>
    </lineage>
</organism>
<dbReference type="SMART" id="SM00858">
    <property type="entry name" value="SAF"/>
    <property type="match status" value="1"/>
</dbReference>
<comment type="caution">
    <text evidence="6">The sequence shown here is derived from an EMBL/GenBank/DDBJ whole genome shotgun (WGS) entry which is preliminary data.</text>
</comment>
<evidence type="ECO:0000256" key="4">
    <source>
        <dbReference type="RuleBase" id="RU362063"/>
    </source>
</evidence>
<evidence type="ECO:0000313" key="7">
    <source>
        <dbReference type="Proteomes" id="UP000306223"/>
    </source>
</evidence>
<protein>
    <recommendedName>
        <fullName evidence="4">Flagella basal body P-ring formation protein FlgA</fullName>
    </recommendedName>
</protein>
<comment type="similarity">
    <text evidence="4">Belongs to the FlgA family.</text>
</comment>
<dbReference type="OrthoDB" id="7619725at2"/>
<feature type="signal peptide" evidence="4">
    <location>
        <begin position="1"/>
        <end position="17"/>
    </location>
</feature>
<dbReference type="InterPro" id="IPR013974">
    <property type="entry name" value="SAF"/>
</dbReference>
<keyword evidence="7" id="KW-1185">Reference proteome</keyword>
<keyword evidence="3 4" id="KW-0574">Periplasm</keyword>
<comment type="subcellular location">
    <subcellularLocation>
        <location evidence="1 4">Periplasm</location>
    </subcellularLocation>
</comment>
<sequence>MRALVLILALLPGAVHAGGLGAARTLPAGSVIGAGDLRVVDTDRPGLTDPSAAIGMQTRITIYEGRPLHANMLQAPRVVGRNQIVRLRFQRGGLRIDTEGRAMSDGAAGELIRVMNMGSRSTVTAQVLPDGTLAVLN</sequence>
<dbReference type="Pfam" id="PF13144">
    <property type="entry name" value="ChapFlgA"/>
    <property type="match status" value="1"/>
</dbReference>